<feature type="domain" description="Polyphosphate kinase middle" evidence="9">
    <location>
        <begin position="199"/>
        <end position="381"/>
    </location>
</feature>
<dbReference type="RefSeq" id="WP_136549639.1">
    <property type="nucleotide sequence ID" value="NZ_CP031093.1"/>
</dbReference>
<dbReference type="InterPro" id="IPR025200">
    <property type="entry name" value="PPK_C_dom2"/>
</dbReference>
<evidence type="ECO:0000256" key="6">
    <source>
        <dbReference type="HAMAP-Rule" id="MF_00347"/>
    </source>
</evidence>
<comment type="function">
    <text evidence="6 7">Catalyzes the reversible transfer of the terminal phosphate of ATP to form a long-chain polyphosphate (polyP).</text>
</comment>
<evidence type="ECO:0000313" key="13">
    <source>
        <dbReference type="EMBL" id="QCF26933.1"/>
    </source>
</evidence>
<dbReference type="Pfam" id="PF17941">
    <property type="entry name" value="PP_kinase_C_1"/>
    <property type="match status" value="1"/>
</dbReference>
<comment type="PTM">
    <text evidence="6 7">An intermediate of this reaction is the autophosphorylated ppk in which a phosphate is covalently linked to a histidine residue through a N-P bond.</text>
</comment>
<dbReference type="CDD" id="cd09168">
    <property type="entry name" value="PLDc_PaPPK1_C2_like"/>
    <property type="match status" value="1"/>
</dbReference>
<feature type="domain" description="Polyphosphate kinase C-terminal" evidence="11">
    <location>
        <begin position="582"/>
        <end position="754"/>
    </location>
</feature>
<feature type="binding site" evidence="6">
    <location>
        <position position="643"/>
    </location>
    <ligand>
        <name>ATP</name>
        <dbReference type="ChEBI" id="CHEBI:30616"/>
    </ligand>
</feature>
<feature type="domain" description="Polyphosphate kinase N-terminal" evidence="10">
    <location>
        <begin position="84"/>
        <end position="189"/>
    </location>
</feature>
<evidence type="ECO:0000259" key="12">
    <source>
        <dbReference type="Pfam" id="PF17941"/>
    </source>
</evidence>
<feature type="domain" description="Polyphosphate kinase C-terminal" evidence="12">
    <location>
        <begin position="411"/>
        <end position="574"/>
    </location>
</feature>
<dbReference type="SUPFAM" id="SSF56024">
    <property type="entry name" value="Phospholipase D/nuclease"/>
    <property type="match status" value="2"/>
</dbReference>
<feature type="region of interest" description="Disordered" evidence="8">
    <location>
        <begin position="1"/>
        <end position="55"/>
    </location>
</feature>
<dbReference type="EC" id="2.7.4.1" evidence="6 7"/>
<dbReference type="EMBL" id="CP031093">
    <property type="protein sequence ID" value="QCF26933.1"/>
    <property type="molecule type" value="Genomic_DNA"/>
</dbReference>
<dbReference type="SUPFAM" id="SSF140356">
    <property type="entry name" value="PPK N-terminal domain-like"/>
    <property type="match status" value="1"/>
</dbReference>
<dbReference type="InterPro" id="IPR036830">
    <property type="entry name" value="PP_kinase_middle_dom_sf"/>
</dbReference>
<dbReference type="PANTHER" id="PTHR30218:SF0">
    <property type="entry name" value="POLYPHOSPHATE KINASE"/>
    <property type="match status" value="1"/>
</dbReference>
<dbReference type="KEGG" id="hmi:soil367_13870"/>
<feature type="active site" description="Phosphohistidine intermediate" evidence="6">
    <location>
        <position position="514"/>
    </location>
</feature>
<comment type="catalytic activity">
    <reaction evidence="6 7">
        <text>[phosphate](n) + ATP = [phosphate](n+1) + ADP</text>
        <dbReference type="Rhea" id="RHEA:19573"/>
        <dbReference type="Rhea" id="RHEA-COMP:9859"/>
        <dbReference type="Rhea" id="RHEA-COMP:14280"/>
        <dbReference type="ChEBI" id="CHEBI:16838"/>
        <dbReference type="ChEBI" id="CHEBI:30616"/>
        <dbReference type="ChEBI" id="CHEBI:456216"/>
        <dbReference type="EC" id="2.7.4.1"/>
    </reaction>
</comment>
<dbReference type="GO" id="GO:0046872">
    <property type="term" value="F:metal ion binding"/>
    <property type="evidence" value="ECO:0007669"/>
    <property type="project" value="UniProtKB-KW"/>
</dbReference>
<feature type="binding site" evidence="6">
    <location>
        <position position="547"/>
    </location>
    <ligand>
        <name>ATP</name>
        <dbReference type="ChEBI" id="CHEBI:30616"/>
    </ligand>
</feature>
<dbReference type="GO" id="GO:0006799">
    <property type="term" value="P:polyphosphate biosynthetic process"/>
    <property type="evidence" value="ECO:0007669"/>
    <property type="project" value="UniProtKB-UniRule"/>
</dbReference>
<dbReference type="PANTHER" id="PTHR30218">
    <property type="entry name" value="POLYPHOSPHATE KINASE"/>
    <property type="match status" value="1"/>
</dbReference>
<dbReference type="PIRSF" id="PIRSF015589">
    <property type="entry name" value="PP_kinase"/>
    <property type="match status" value="1"/>
</dbReference>
<dbReference type="Proteomes" id="UP000298049">
    <property type="component" value="Chromosome"/>
</dbReference>
<feature type="binding site" evidence="6">
    <location>
        <position position="671"/>
    </location>
    <ligand>
        <name>ATP</name>
        <dbReference type="ChEBI" id="CHEBI:30616"/>
    </ligand>
</feature>
<keyword evidence="6" id="KW-0460">Magnesium</keyword>
<evidence type="ECO:0000256" key="4">
    <source>
        <dbReference type="ARBA" id="ARBA00022777"/>
    </source>
</evidence>
<dbReference type="GO" id="GO:0005524">
    <property type="term" value="F:ATP binding"/>
    <property type="evidence" value="ECO:0007669"/>
    <property type="project" value="UniProtKB-KW"/>
</dbReference>
<dbReference type="NCBIfam" id="NF003918">
    <property type="entry name" value="PRK05443.1-2"/>
    <property type="match status" value="1"/>
</dbReference>
<dbReference type="GO" id="GO:0008976">
    <property type="term" value="F:polyphosphate kinase activity"/>
    <property type="evidence" value="ECO:0007669"/>
    <property type="project" value="UniProtKB-UniRule"/>
</dbReference>
<dbReference type="Pfam" id="PF13090">
    <property type="entry name" value="PP_kinase_C"/>
    <property type="match status" value="1"/>
</dbReference>
<dbReference type="InterPro" id="IPR041108">
    <property type="entry name" value="PP_kinase_C_1"/>
</dbReference>
<protein>
    <recommendedName>
        <fullName evidence="6 7">Polyphosphate kinase</fullName>
        <ecNumber evidence="6 7">2.7.4.1</ecNumber>
    </recommendedName>
    <alternativeName>
        <fullName evidence="6">ATP-polyphosphate phosphotransferase</fullName>
    </alternativeName>
    <alternativeName>
        <fullName evidence="6">Polyphosphoric acid kinase</fullName>
    </alternativeName>
</protein>
<evidence type="ECO:0000256" key="5">
    <source>
        <dbReference type="ARBA" id="ARBA00022840"/>
    </source>
</evidence>
<evidence type="ECO:0000313" key="14">
    <source>
        <dbReference type="Proteomes" id="UP000298049"/>
    </source>
</evidence>
<dbReference type="InterPro" id="IPR003414">
    <property type="entry name" value="PP_kinase"/>
</dbReference>
<dbReference type="InterPro" id="IPR024953">
    <property type="entry name" value="PP_kinase_middle"/>
</dbReference>
<dbReference type="GO" id="GO:0009358">
    <property type="term" value="C:polyphosphate kinase complex"/>
    <property type="evidence" value="ECO:0007669"/>
    <property type="project" value="InterPro"/>
</dbReference>
<keyword evidence="5 6" id="KW-0067">ATP-binding</keyword>
<dbReference type="Pfam" id="PF02503">
    <property type="entry name" value="PP_kinase"/>
    <property type="match status" value="1"/>
</dbReference>
<comment type="cofactor">
    <cofactor evidence="6">
        <name>Mg(2+)</name>
        <dbReference type="ChEBI" id="CHEBI:18420"/>
    </cofactor>
</comment>
<dbReference type="CDD" id="cd09165">
    <property type="entry name" value="PLDc_PaPPK1_C1_like"/>
    <property type="match status" value="1"/>
</dbReference>
<keyword evidence="6" id="KW-0479">Metal-binding</keyword>
<proteinExistence type="inferred from homology"/>
<keyword evidence="1 6" id="KW-0597">Phosphoprotein</keyword>
<feature type="binding site" evidence="6">
    <location>
        <position position="454"/>
    </location>
    <ligand>
        <name>Mg(2+)</name>
        <dbReference type="ChEBI" id="CHEBI:18420"/>
    </ligand>
</feature>
<keyword evidence="14" id="KW-1185">Reference proteome</keyword>
<feature type="binding site" evidence="6">
    <location>
        <position position="122"/>
    </location>
    <ligand>
        <name>ATP</name>
        <dbReference type="ChEBI" id="CHEBI:30616"/>
    </ligand>
</feature>
<dbReference type="InterPro" id="IPR036832">
    <property type="entry name" value="PPK_N_dom_sf"/>
</dbReference>
<evidence type="ECO:0000259" key="10">
    <source>
        <dbReference type="Pfam" id="PF13089"/>
    </source>
</evidence>
<dbReference type="InterPro" id="IPR025198">
    <property type="entry name" value="PPK_N_dom"/>
</dbReference>
<dbReference type="SUPFAM" id="SSF143724">
    <property type="entry name" value="PHP14-like"/>
    <property type="match status" value="1"/>
</dbReference>
<feature type="compositionally biased region" description="Polar residues" evidence="8">
    <location>
        <begin position="1"/>
        <end position="16"/>
    </location>
</feature>
<dbReference type="Gene3D" id="1.20.58.310">
    <property type="entry name" value="Polyphosphate kinase N-terminal domain"/>
    <property type="match status" value="1"/>
</dbReference>
<dbReference type="HAMAP" id="MF_00347">
    <property type="entry name" value="Polyphosphate_kinase"/>
    <property type="match status" value="1"/>
</dbReference>
<keyword evidence="4 6" id="KW-0418">Kinase</keyword>
<dbReference type="Pfam" id="PF13089">
    <property type="entry name" value="PP_kinase_N"/>
    <property type="match status" value="1"/>
</dbReference>
<keyword evidence="3 6" id="KW-0547">Nucleotide-binding</keyword>
<evidence type="ECO:0000256" key="1">
    <source>
        <dbReference type="ARBA" id="ARBA00022553"/>
    </source>
</evidence>
<evidence type="ECO:0000256" key="8">
    <source>
        <dbReference type="SAM" id="MobiDB-lite"/>
    </source>
</evidence>
<comment type="similarity">
    <text evidence="6 7">Belongs to the polyphosphate kinase 1 (PPK1) family.</text>
</comment>
<sequence>MQQTLDEGSFTDSATQDGPAADIVDAYPGGVDGSRSTDGSHGADGSSTDSSAEGPVLRVNRTRRGIRAKAVAPPETNLAAPELYFNRELSTLQFHIRVLEQALDPSHPLLNRLMFLLIFSSNLDEFFEIRVAGIKHRIAFQHEEADIDGRRPSQLLDEISAIVHQQVERQYQILNDVLIPELAQQGIRFLPRADWTAPQKKWIKQYFESEIKPVISPIGLDPSHPFPRLVNKSLNFIVELSGQDVFGREGGLAILPAPRSLPRLIRVPPELCQDGGDEFVFLSSIIHANADDLFPGMTIKGSYQFRLTRNADLTVDTEEVSDLASALKGELSALRYGAGVRLEVASNCPPELAEFMLNQFKLDERDLYRVDGPVNLSRMMPLIANVGRPELLYKPFIPGLAKGLRSGNESLFDLIRQGDVLLHHPFQSFAPVESLLSEAAQDPNVLAIKQTLYRTGAESPIVNALAEAARNGKEVTVVVELRARFDEAENLALASKLQEAGAIVIYGVMAYKTHAKLMHIVRRENGALRYYAHLGTGNYHSGTARLYTDYSLFTANVTLCEDVYMVFQQLTGMGKARKISTLLHAPFVLHAGLLRLIAREAKAAERGKKAHLIIKCNSLTEPELIRALYRASQAGVRCDLLIRGMCCLRPGVPGVSDNIRVRSIVGRFLEHTRVFYFHNEGKPEAWASSADFMERNMFQRVETCFPILDKKLAQRVRKDLETYLVDNSQSWDLTPDGSYVKRTPIKESAAISAQETLLYAHAAQT</sequence>
<feature type="compositionally biased region" description="Polar residues" evidence="8">
    <location>
        <begin position="34"/>
        <end position="51"/>
    </location>
</feature>
<evidence type="ECO:0000256" key="3">
    <source>
        <dbReference type="ARBA" id="ARBA00022741"/>
    </source>
</evidence>
<organism evidence="13 14">
    <name type="scientific">Hydrocarboniclastica marina</name>
    <dbReference type="NCBI Taxonomy" id="2259620"/>
    <lineage>
        <taxon>Bacteria</taxon>
        <taxon>Pseudomonadati</taxon>
        <taxon>Pseudomonadota</taxon>
        <taxon>Gammaproteobacteria</taxon>
        <taxon>Alteromonadales</taxon>
        <taxon>Alteromonadaceae</taxon>
        <taxon>Hydrocarboniclastica</taxon>
    </lineage>
</organism>
<keyword evidence="2 6" id="KW-0808">Transferase</keyword>
<dbReference type="AlphaFoldDB" id="A0A4P7XJI8"/>
<evidence type="ECO:0000256" key="2">
    <source>
        <dbReference type="ARBA" id="ARBA00022679"/>
    </source>
</evidence>
<gene>
    <name evidence="13" type="primary">ppk1</name>
    <name evidence="6" type="synonym">ppk</name>
    <name evidence="13" type="ORF">soil367_13870</name>
</gene>
<feature type="binding site" evidence="6">
    <location>
        <position position="484"/>
    </location>
    <ligand>
        <name>Mg(2+)</name>
        <dbReference type="ChEBI" id="CHEBI:18420"/>
    </ligand>
</feature>
<dbReference type="NCBIfam" id="TIGR03705">
    <property type="entry name" value="poly_P_kin"/>
    <property type="match status" value="1"/>
</dbReference>
<dbReference type="NCBIfam" id="NF003917">
    <property type="entry name" value="PRK05443.1-1"/>
    <property type="match status" value="1"/>
</dbReference>
<name>A0A4P7XJI8_9ALTE</name>
<evidence type="ECO:0000256" key="7">
    <source>
        <dbReference type="RuleBase" id="RU003800"/>
    </source>
</evidence>
<reference evidence="13 14" key="1">
    <citation type="submission" date="2018-07" db="EMBL/GenBank/DDBJ databases">
        <title>Marsedoiliclastica nanhaica gen. nov. sp. nov., a novel marine hydrocarbonoclastic bacterium isolated from an in-situ enriched hydrocarbon-degrading consortium in deep-sea sediment.</title>
        <authorList>
            <person name="Dong C."/>
            <person name="Ma T."/>
            <person name="Liu R."/>
            <person name="Shao Z."/>
        </authorList>
    </citation>
    <scope>NUCLEOTIDE SEQUENCE [LARGE SCALE GENOMIC DNA]</scope>
    <source>
        <strain evidence="14">soil36-7</strain>
    </source>
</reference>
<accession>A0A4P7XJI8</accession>
<dbReference type="NCBIfam" id="NF003921">
    <property type="entry name" value="PRK05443.2-2"/>
    <property type="match status" value="1"/>
</dbReference>
<dbReference type="Gene3D" id="3.30.870.10">
    <property type="entry name" value="Endonuclease Chain A"/>
    <property type="match status" value="2"/>
</dbReference>
<evidence type="ECO:0000259" key="9">
    <source>
        <dbReference type="Pfam" id="PF02503"/>
    </source>
</evidence>
<dbReference type="Gene3D" id="3.30.1840.10">
    <property type="entry name" value="Polyphosphate kinase middle domain"/>
    <property type="match status" value="1"/>
</dbReference>
<evidence type="ECO:0000259" key="11">
    <source>
        <dbReference type="Pfam" id="PF13090"/>
    </source>
</evidence>
<dbReference type="OrthoDB" id="9761456at2"/>